<dbReference type="SUPFAM" id="SSF53474">
    <property type="entry name" value="alpha/beta-Hydrolases"/>
    <property type="match status" value="1"/>
</dbReference>
<organism evidence="3 4">
    <name type="scientific">Actinocatenispora rupis</name>
    <dbReference type="NCBI Taxonomy" id="519421"/>
    <lineage>
        <taxon>Bacteria</taxon>
        <taxon>Bacillati</taxon>
        <taxon>Actinomycetota</taxon>
        <taxon>Actinomycetes</taxon>
        <taxon>Micromonosporales</taxon>
        <taxon>Micromonosporaceae</taxon>
        <taxon>Actinocatenispora</taxon>
    </lineage>
</organism>
<accession>A0A8J3JBN4</accession>
<dbReference type="PANTHER" id="PTHR48081:SF6">
    <property type="entry name" value="PEPTIDASE S9 PROLYL OLIGOPEPTIDASE CATALYTIC DOMAIN-CONTAINING PROTEIN"/>
    <property type="match status" value="1"/>
</dbReference>
<dbReference type="InterPro" id="IPR050300">
    <property type="entry name" value="GDXG_lipolytic_enzyme"/>
</dbReference>
<sequence length="244" mass="25454">MDVDSFGGGGDGLPRLDAYPVAADAPAPAVLVLPGGGYHTHAAHEAEPVAEWLNGLGIAAFVLRYRMAPHRFPAPLEDALAALRHIRQNAPQWTVDPARVGVLGFSAGGHLAGLLATEPGTPPALAVLCYPVTMLYGPTRHEGSAGNLLGADATDERRRALSTPHRVDDHTPPTFVWHTADDPVVPVRGSLLLAGALDAHGVPFELHVYPHGRHGLGLTGDWLAACATFLRTNGFGPAGLTSPG</sequence>
<evidence type="ECO:0000313" key="3">
    <source>
        <dbReference type="EMBL" id="GID15460.1"/>
    </source>
</evidence>
<evidence type="ECO:0000256" key="1">
    <source>
        <dbReference type="ARBA" id="ARBA00022801"/>
    </source>
</evidence>
<comment type="caution">
    <text evidence="3">The sequence shown here is derived from an EMBL/GenBank/DDBJ whole genome shotgun (WGS) entry which is preliminary data.</text>
</comment>
<dbReference type="InterPro" id="IPR029058">
    <property type="entry name" value="AB_hydrolase_fold"/>
</dbReference>
<protein>
    <submittedName>
        <fullName evidence="3">Acetylesterase</fullName>
    </submittedName>
</protein>
<dbReference type="PANTHER" id="PTHR48081">
    <property type="entry name" value="AB HYDROLASE SUPERFAMILY PROTEIN C4A8.06C"/>
    <property type="match status" value="1"/>
</dbReference>
<evidence type="ECO:0000259" key="2">
    <source>
        <dbReference type="Pfam" id="PF07859"/>
    </source>
</evidence>
<dbReference type="Pfam" id="PF07859">
    <property type="entry name" value="Abhydrolase_3"/>
    <property type="match status" value="1"/>
</dbReference>
<dbReference type="InterPro" id="IPR013094">
    <property type="entry name" value="AB_hydrolase_3"/>
</dbReference>
<gene>
    <name evidence="3" type="ORF">Aru02nite_63490</name>
</gene>
<dbReference type="Gene3D" id="3.40.50.1820">
    <property type="entry name" value="alpha/beta hydrolase"/>
    <property type="match status" value="1"/>
</dbReference>
<keyword evidence="4" id="KW-1185">Reference proteome</keyword>
<reference evidence="3" key="1">
    <citation type="submission" date="2021-01" db="EMBL/GenBank/DDBJ databases">
        <title>Whole genome shotgun sequence of Actinocatenispora rupis NBRC 107355.</title>
        <authorList>
            <person name="Komaki H."/>
            <person name="Tamura T."/>
        </authorList>
    </citation>
    <scope>NUCLEOTIDE SEQUENCE</scope>
    <source>
        <strain evidence="3">NBRC 107355</strain>
    </source>
</reference>
<dbReference type="Proteomes" id="UP000612808">
    <property type="component" value="Unassembled WGS sequence"/>
</dbReference>
<dbReference type="RefSeq" id="WP_203663791.1">
    <property type="nucleotide sequence ID" value="NZ_BAAAZM010000022.1"/>
</dbReference>
<feature type="domain" description="Alpha/beta hydrolase fold-3" evidence="2">
    <location>
        <begin position="34"/>
        <end position="215"/>
    </location>
</feature>
<evidence type="ECO:0000313" key="4">
    <source>
        <dbReference type="Proteomes" id="UP000612808"/>
    </source>
</evidence>
<dbReference type="EMBL" id="BOMB01000043">
    <property type="protein sequence ID" value="GID15460.1"/>
    <property type="molecule type" value="Genomic_DNA"/>
</dbReference>
<proteinExistence type="predicted"/>
<dbReference type="GO" id="GO:0016787">
    <property type="term" value="F:hydrolase activity"/>
    <property type="evidence" value="ECO:0007669"/>
    <property type="project" value="UniProtKB-KW"/>
</dbReference>
<name>A0A8J3JBN4_9ACTN</name>
<keyword evidence="1" id="KW-0378">Hydrolase</keyword>
<dbReference type="AlphaFoldDB" id="A0A8J3JBN4"/>